<dbReference type="InterPro" id="IPR017853">
    <property type="entry name" value="GH"/>
</dbReference>
<dbReference type="SUPFAM" id="SSF51445">
    <property type="entry name" value="(Trans)glycosidases"/>
    <property type="match status" value="1"/>
</dbReference>
<feature type="domain" description="Fibronectin type III-like" evidence="4">
    <location>
        <begin position="622"/>
        <end position="689"/>
    </location>
</feature>
<dbReference type="InterPro" id="IPR044993">
    <property type="entry name" value="BXL"/>
</dbReference>
<dbReference type="Pfam" id="PF14310">
    <property type="entry name" value="Fn3-like"/>
    <property type="match status" value="1"/>
</dbReference>
<evidence type="ECO:0000313" key="6">
    <source>
        <dbReference type="Proteomes" id="UP000768567"/>
    </source>
</evidence>
<sequence>MKDRNQKLEQYRERARALVAQMTLKEKVSQMLSWAPAIPRLGIPAYNWWNEGIHGVGRAGTATVFPQAIGLAASFDEDLLGQVGEAVGVEARGKYNMYRSYQDRDIYKGLTIWAPNVNIFRDPRWGRGHETYGEDPYLTSRLGVRFVEGMQGDDPDYLRAAACAKHFAVHSGPEDQRHYFDAKVSQQDLWETYLPAFRALVKEAGVEAVMGAYNRTNGEPCCGSKTLLVDILRGKWNFQGHVTSDCWAIKDFHEGHMVTSGPVDSVALAVNNGCDLNCGDLYAYLEEAVAEGKVKEETIDRSLVRLFTTRMKLGMFDAEEKVPYNKIGYDAVDSREMQALNLEVAEKVLVLLKNENHTLPLDKSKLHRVAVVGPNADNRKALVGNYEGTASRYVTVLDGIQEYLGEDVQVRYSEGCHLYADKIQGLAKSNELISEVRGVCAECDVVICCLGLDAGLEGEEGDQGNQFASGDKQSLSLPGNQESVLKACIESGKPVVVVVLSGSALALGTAQEGAAAVLQAWYPGAQGGRAVARALFGECNPQGKLPVTFYHSDEDLPAFTDYAMKGRTYRYMEKEPLYPFGYGLSYSHFTFRDAKADASQIGPDGVDVRVTVVNDGQYRGRETVEVYVKAERPGTPNAQLKALAKVDLMPGEEKCVTLHLPQCAFALCNEEGISEVLPGEYTVWVGGSQPDARSILLTGQKPLNILLHQKEKVVISD</sequence>
<evidence type="ECO:0000256" key="1">
    <source>
        <dbReference type="ARBA" id="ARBA00005336"/>
    </source>
</evidence>
<comment type="caution">
    <text evidence="5">The sequence shown here is derived from an EMBL/GenBank/DDBJ whole genome shotgun (WGS) entry which is preliminary data.</text>
</comment>
<dbReference type="Gene3D" id="2.60.40.10">
    <property type="entry name" value="Immunoglobulins"/>
    <property type="match status" value="1"/>
</dbReference>
<accession>A0ABR9R6N1</accession>
<name>A0ABR9R6N1_9FIRM</name>
<dbReference type="PRINTS" id="PR00133">
    <property type="entry name" value="GLHYDRLASE3"/>
</dbReference>
<dbReference type="InterPro" id="IPR001764">
    <property type="entry name" value="Glyco_hydro_3_N"/>
</dbReference>
<dbReference type="InterPro" id="IPR002772">
    <property type="entry name" value="Glyco_hydro_3_C"/>
</dbReference>
<keyword evidence="6" id="KW-1185">Reference proteome</keyword>
<dbReference type="EMBL" id="JADCKC010000005">
    <property type="protein sequence ID" value="MBE5038804.1"/>
    <property type="molecule type" value="Genomic_DNA"/>
</dbReference>
<dbReference type="InterPro" id="IPR036962">
    <property type="entry name" value="Glyco_hydro_3_N_sf"/>
</dbReference>
<dbReference type="Proteomes" id="UP000768567">
    <property type="component" value="Unassembled WGS sequence"/>
</dbReference>
<evidence type="ECO:0000313" key="5">
    <source>
        <dbReference type="EMBL" id="MBE5038804.1"/>
    </source>
</evidence>
<dbReference type="Pfam" id="PF00933">
    <property type="entry name" value="Glyco_hydro_3"/>
    <property type="match status" value="1"/>
</dbReference>
<evidence type="ECO:0000256" key="2">
    <source>
        <dbReference type="ARBA" id="ARBA00022729"/>
    </source>
</evidence>
<keyword evidence="3 5" id="KW-0378">Hydrolase</keyword>
<dbReference type="RefSeq" id="WP_193503321.1">
    <property type="nucleotide sequence ID" value="NZ_JADCKC010000005.1"/>
</dbReference>
<dbReference type="GO" id="GO:0016787">
    <property type="term" value="F:hydrolase activity"/>
    <property type="evidence" value="ECO:0007669"/>
    <property type="project" value="UniProtKB-KW"/>
</dbReference>
<organism evidence="5 6">
    <name type="scientific">Gemmiger gallinarum</name>
    <dbReference type="NCBI Taxonomy" id="2779354"/>
    <lineage>
        <taxon>Bacteria</taxon>
        <taxon>Bacillati</taxon>
        <taxon>Bacillota</taxon>
        <taxon>Clostridia</taxon>
        <taxon>Eubacteriales</taxon>
        <taxon>Gemmiger</taxon>
    </lineage>
</organism>
<dbReference type="InterPro" id="IPR013783">
    <property type="entry name" value="Ig-like_fold"/>
</dbReference>
<dbReference type="SMART" id="SM01217">
    <property type="entry name" value="Fn3_like"/>
    <property type="match status" value="1"/>
</dbReference>
<dbReference type="Gene3D" id="3.20.20.300">
    <property type="entry name" value="Glycoside hydrolase, family 3, N-terminal domain"/>
    <property type="match status" value="1"/>
</dbReference>
<dbReference type="InterPro" id="IPR036881">
    <property type="entry name" value="Glyco_hydro_3_C_sf"/>
</dbReference>
<dbReference type="InterPro" id="IPR026891">
    <property type="entry name" value="Fn3-like"/>
</dbReference>
<keyword evidence="2" id="KW-0732">Signal</keyword>
<reference evidence="5 6" key="1">
    <citation type="submission" date="2020-10" db="EMBL/GenBank/DDBJ databases">
        <title>ChiBAC.</title>
        <authorList>
            <person name="Zenner C."/>
            <person name="Hitch T.C.A."/>
            <person name="Clavel T."/>
        </authorList>
    </citation>
    <scope>NUCLEOTIDE SEQUENCE [LARGE SCALE GENOMIC DNA]</scope>
    <source>
        <strain evidence="5 6">DSM 109015</strain>
    </source>
</reference>
<gene>
    <name evidence="5" type="ORF">INF35_13510</name>
</gene>
<protein>
    <submittedName>
        <fullName evidence="5">Glycoside hydrolase family 3 C-terminal domain-containing protein</fullName>
    </submittedName>
</protein>
<dbReference type="Gene3D" id="3.40.50.1700">
    <property type="entry name" value="Glycoside hydrolase family 3 C-terminal domain"/>
    <property type="match status" value="1"/>
</dbReference>
<evidence type="ECO:0000259" key="4">
    <source>
        <dbReference type="SMART" id="SM01217"/>
    </source>
</evidence>
<dbReference type="PANTHER" id="PTHR42721">
    <property type="entry name" value="SUGAR HYDROLASE-RELATED"/>
    <property type="match status" value="1"/>
</dbReference>
<comment type="similarity">
    <text evidence="1">Belongs to the glycosyl hydrolase 3 family.</text>
</comment>
<dbReference type="SUPFAM" id="SSF52279">
    <property type="entry name" value="Beta-D-glucan exohydrolase, C-terminal domain"/>
    <property type="match status" value="1"/>
</dbReference>
<evidence type="ECO:0000256" key="3">
    <source>
        <dbReference type="ARBA" id="ARBA00022801"/>
    </source>
</evidence>
<dbReference type="PANTHER" id="PTHR42721:SF3">
    <property type="entry name" value="BETA-D-XYLOSIDASE 5-RELATED"/>
    <property type="match status" value="1"/>
</dbReference>
<dbReference type="Pfam" id="PF01915">
    <property type="entry name" value="Glyco_hydro_3_C"/>
    <property type="match status" value="1"/>
</dbReference>
<proteinExistence type="inferred from homology"/>